<organism evidence="4 5">
    <name type="scientific">Frondihabitans australicus</name>
    <dbReference type="NCBI Taxonomy" id="386892"/>
    <lineage>
        <taxon>Bacteria</taxon>
        <taxon>Bacillati</taxon>
        <taxon>Actinomycetota</taxon>
        <taxon>Actinomycetes</taxon>
        <taxon>Micrococcales</taxon>
        <taxon>Microbacteriaceae</taxon>
        <taxon>Frondihabitans</taxon>
    </lineage>
</organism>
<dbReference type="PANTHER" id="PTHR21666">
    <property type="entry name" value="PEPTIDASE-RELATED"/>
    <property type="match status" value="1"/>
</dbReference>
<keyword evidence="5" id="KW-1185">Reference proteome</keyword>
<dbReference type="SUPFAM" id="SSF51261">
    <property type="entry name" value="Duplicated hybrid motif"/>
    <property type="match status" value="1"/>
</dbReference>
<feature type="signal peptide" evidence="2">
    <location>
        <begin position="1"/>
        <end position="19"/>
    </location>
</feature>
<dbReference type="AlphaFoldDB" id="A0A495IEV7"/>
<proteinExistence type="predicted"/>
<dbReference type="PANTHER" id="PTHR21666:SF289">
    <property type="entry name" value="L-ALA--D-GLU ENDOPEPTIDASE"/>
    <property type="match status" value="1"/>
</dbReference>
<sequence>MLLLALVVLSGVAPGVVLEQAAAAPVSSAAPAVPSSLTGRWTWPLPAPHDVVRGYVQPAEAWSPGHRGVDIAAADGAVVVAPEAGVVHFTGTVVDRPVVSIEHRGGVLSSFEPVAGVVKQGEAVARGQPIGVLVTGHCGVSVCLHLGARVDGRYVNPLLLLGELRPAVLLPTRPVP</sequence>
<evidence type="ECO:0000256" key="2">
    <source>
        <dbReference type="SAM" id="SignalP"/>
    </source>
</evidence>
<dbReference type="InterPro" id="IPR016047">
    <property type="entry name" value="M23ase_b-sheet_dom"/>
</dbReference>
<evidence type="ECO:0000313" key="4">
    <source>
        <dbReference type="EMBL" id="RKR73695.1"/>
    </source>
</evidence>
<accession>A0A495IEV7</accession>
<dbReference type="Gene3D" id="2.70.70.10">
    <property type="entry name" value="Glucose Permease (Domain IIA)"/>
    <property type="match status" value="1"/>
</dbReference>
<dbReference type="InterPro" id="IPR011055">
    <property type="entry name" value="Dup_hybrid_motif"/>
</dbReference>
<dbReference type="GO" id="GO:0004222">
    <property type="term" value="F:metalloendopeptidase activity"/>
    <property type="evidence" value="ECO:0007669"/>
    <property type="project" value="TreeGrafter"/>
</dbReference>
<evidence type="ECO:0000259" key="3">
    <source>
        <dbReference type="Pfam" id="PF01551"/>
    </source>
</evidence>
<dbReference type="InterPro" id="IPR050570">
    <property type="entry name" value="Cell_wall_metabolism_enzyme"/>
</dbReference>
<protein>
    <submittedName>
        <fullName evidence="4">Peptidase M23-like protein</fullName>
    </submittedName>
</protein>
<evidence type="ECO:0000256" key="1">
    <source>
        <dbReference type="ARBA" id="ARBA00022729"/>
    </source>
</evidence>
<dbReference type="Pfam" id="PF01551">
    <property type="entry name" value="Peptidase_M23"/>
    <property type="match status" value="1"/>
</dbReference>
<reference evidence="4 5" key="1">
    <citation type="submission" date="2018-10" db="EMBL/GenBank/DDBJ databases">
        <title>Sequencing the genomes of 1000 actinobacteria strains.</title>
        <authorList>
            <person name="Klenk H.-P."/>
        </authorList>
    </citation>
    <scope>NUCLEOTIDE SEQUENCE [LARGE SCALE GENOMIC DNA]</scope>
    <source>
        <strain evidence="4 5">DSM 17894</strain>
    </source>
</reference>
<gene>
    <name evidence="4" type="ORF">C8E83_0790</name>
</gene>
<comment type="caution">
    <text evidence="4">The sequence shown here is derived from an EMBL/GenBank/DDBJ whole genome shotgun (WGS) entry which is preliminary data.</text>
</comment>
<feature type="domain" description="M23ase beta-sheet core" evidence="3">
    <location>
        <begin position="65"/>
        <end position="157"/>
    </location>
</feature>
<keyword evidence="1 2" id="KW-0732">Signal</keyword>
<dbReference type="Proteomes" id="UP000280008">
    <property type="component" value="Unassembled WGS sequence"/>
</dbReference>
<evidence type="ECO:0000313" key="5">
    <source>
        <dbReference type="Proteomes" id="UP000280008"/>
    </source>
</evidence>
<feature type="chain" id="PRO_5039014543" evidence="2">
    <location>
        <begin position="20"/>
        <end position="176"/>
    </location>
</feature>
<dbReference type="EMBL" id="RBKS01000001">
    <property type="protein sequence ID" value="RKR73695.1"/>
    <property type="molecule type" value="Genomic_DNA"/>
</dbReference>
<name>A0A495IEV7_9MICO</name>